<feature type="region of interest" description="Disordered" evidence="1">
    <location>
        <begin position="1"/>
        <end position="32"/>
    </location>
</feature>
<dbReference type="EMBL" id="JBHDLJ010000007">
    <property type="protein sequence ID" value="MFB0834957.1"/>
    <property type="molecule type" value="Genomic_DNA"/>
</dbReference>
<reference evidence="2 3" key="1">
    <citation type="submission" date="2024-09" db="EMBL/GenBank/DDBJ databases">
        <authorList>
            <person name="Salinas-Garcia M.A."/>
            <person name="Prieme A."/>
        </authorList>
    </citation>
    <scope>NUCLEOTIDE SEQUENCE [LARGE SCALE GENOMIC DNA]</scope>
    <source>
        <strain evidence="2 3">DSM 21081</strain>
    </source>
</reference>
<keyword evidence="3" id="KW-1185">Reference proteome</keyword>
<comment type="caution">
    <text evidence="2">The sequence shown here is derived from an EMBL/GenBank/DDBJ whole genome shotgun (WGS) entry which is preliminary data.</text>
</comment>
<organism evidence="2 3">
    <name type="scientific">Arthrobacter halodurans</name>
    <dbReference type="NCBI Taxonomy" id="516699"/>
    <lineage>
        <taxon>Bacteria</taxon>
        <taxon>Bacillati</taxon>
        <taxon>Actinomycetota</taxon>
        <taxon>Actinomycetes</taxon>
        <taxon>Micrococcales</taxon>
        <taxon>Micrococcaceae</taxon>
        <taxon>Arthrobacter</taxon>
    </lineage>
</organism>
<dbReference type="Proteomes" id="UP001575652">
    <property type="component" value="Unassembled WGS sequence"/>
</dbReference>
<proteinExistence type="predicted"/>
<evidence type="ECO:0000313" key="2">
    <source>
        <dbReference type="EMBL" id="MFB0834957.1"/>
    </source>
</evidence>
<evidence type="ECO:0000313" key="3">
    <source>
        <dbReference type="Proteomes" id="UP001575652"/>
    </source>
</evidence>
<feature type="compositionally biased region" description="Basic and acidic residues" evidence="1">
    <location>
        <begin position="1"/>
        <end position="12"/>
    </location>
</feature>
<accession>A0ABV4UMV0</accession>
<evidence type="ECO:0000256" key="1">
    <source>
        <dbReference type="SAM" id="MobiDB-lite"/>
    </source>
</evidence>
<name>A0ABV4UMV0_9MICC</name>
<gene>
    <name evidence="2" type="ORF">ACETWP_10200</name>
</gene>
<protein>
    <submittedName>
        <fullName evidence="2">Uncharacterized protein</fullName>
    </submittedName>
</protein>
<dbReference type="RefSeq" id="WP_373972131.1">
    <property type="nucleotide sequence ID" value="NZ_JBHDLJ010000007.1"/>
</dbReference>
<sequence>MTNPSRENDNRECGPGAQEAPVAPSPETGTQAPIAKTFSGTAGAALQSAPRQFTATDVFTLLVKAIGEFESTGKTPTAAGVSARMRVIEPDFSIDRTEFSTFRGITKAAEGAALIEANRTSSDYVLKLVSVEDMRGVNLRPDLWRAIQDWTDGVRYAFDRTTKTTEQFVGGVPSGSVEVPSVDKATLIEWMNQFASRPLGELNTQLAEALREDDPVSAFHGVIRGDSSVKRRWNRRLRSGILDTAVAWSTRNAIPRRDIFTSIPAPTSSSAVAPTGLYASPSVAVSPTPPVDVDLRRRILSILDSMPLHELLRLPIPLEHSLNR</sequence>